<organism evidence="1 2">
    <name type="scientific">Diphasiastrum complanatum</name>
    <name type="common">Issler's clubmoss</name>
    <name type="synonym">Lycopodium complanatum</name>
    <dbReference type="NCBI Taxonomy" id="34168"/>
    <lineage>
        <taxon>Eukaryota</taxon>
        <taxon>Viridiplantae</taxon>
        <taxon>Streptophyta</taxon>
        <taxon>Embryophyta</taxon>
        <taxon>Tracheophyta</taxon>
        <taxon>Lycopodiopsida</taxon>
        <taxon>Lycopodiales</taxon>
        <taxon>Lycopodiaceae</taxon>
        <taxon>Lycopodioideae</taxon>
        <taxon>Diphasiastrum</taxon>
    </lineage>
</organism>
<name>A0ACC2DZR7_DIPCM</name>
<dbReference type="EMBL" id="CM055095">
    <property type="protein sequence ID" value="KAJ7559689.1"/>
    <property type="molecule type" value="Genomic_DNA"/>
</dbReference>
<protein>
    <submittedName>
        <fullName evidence="1">Uncharacterized protein</fullName>
    </submittedName>
</protein>
<reference evidence="2" key="1">
    <citation type="journal article" date="2024" name="Proc. Natl. Acad. Sci. U.S.A.">
        <title>Extraordinary preservation of gene collinearity over three hundred million years revealed in homosporous lycophytes.</title>
        <authorList>
            <person name="Li C."/>
            <person name="Wickell D."/>
            <person name="Kuo L.Y."/>
            <person name="Chen X."/>
            <person name="Nie B."/>
            <person name="Liao X."/>
            <person name="Peng D."/>
            <person name="Ji J."/>
            <person name="Jenkins J."/>
            <person name="Williams M."/>
            <person name="Shu S."/>
            <person name="Plott C."/>
            <person name="Barry K."/>
            <person name="Rajasekar S."/>
            <person name="Grimwood J."/>
            <person name="Han X."/>
            <person name="Sun S."/>
            <person name="Hou Z."/>
            <person name="He W."/>
            <person name="Dai G."/>
            <person name="Sun C."/>
            <person name="Schmutz J."/>
            <person name="Leebens-Mack J.H."/>
            <person name="Li F.W."/>
            <person name="Wang L."/>
        </authorList>
    </citation>
    <scope>NUCLEOTIDE SEQUENCE [LARGE SCALE GENOMIC DNA]</scope>
    <source>
        <strain evidence="2">cv. PW_Plant_1</strain>
    </source>
</reference>
<dbReference type="Proteomes" id="UP001162992">
    <property type="component" value="Chromosome 4"/>
</dbReference>
<keyword evidence="2" id="KW-1185">Reference proteome</keyword>
<gene>
    <name evidence="1" type="ORF">O6H91_04G096700</name>
</gene>
<proteinExistence type="predicted"/>
<evidence type="ECO:0000313" key="1">
    <source>
        <dbReference type="EMBL" id="KAJ7559689.1"/>
    </source>
</evidence>
<sequence length="1297" mass="145669">MSSSSSDRIKLDMRKHRVGRSKTRNEFIENISKTCKGRSCEKSCSSSSDSSQKVRSKTARAKSNILFYCRANDKSRSRQRGRSTYTDVARNKERAGNYQSKHGVSSSSSRSSSSSGTERSSSTDTYQHRHRKKQTRSSSDTSSILSSHISRHRRQHWERRTLLYDGEMCCCCRHRVAQAKGSHARRHRRTVIWSEISHRRFKKRKRKLAQFSPRKMYKDNYLRKHLASSDFGTSHRKNHLDQQFCAEQLSEKSTRRQELPFDLFKANGEGRTCHTVVLGKSSAASVLKDVKSSEDGAAELEVSKRLDDNCTPNLLDLNKCSHGSLEQCSQLCTLPTMHTEGGCEGFHNWQSHSSAKSDIERQDKGLSAVVSEDWLSLSLKTPEDPIIESKFSLSPPTATLSPKGVPFIEVIALSSDDDFSCFKDSIEAVYSMDQSCDQCMTGAISAHPHLSFEERRYSQYHSSLSKFSCTSMPSDLMIVHGEQEHLPLASIDPNSNARNTVSPSRTLADMQMAVEGLLDETSLESSPPTGGNVLLQSNEAFSTESTAAAAAVQSSVYFEQDPSGEFRLVTHVRCQLTTENAGSHDEQPKQSITRMCGEDAAVSGKNSITEEPELKHLYTICSGKLPEVLTVTDSDEQLQVLTAEHEEAAMFELKEKTTFMKKGKRSRTLKMRGRKKKFKSSVSGVILESHCQNPGSTHATIHNLPSTLIEVNASVDKDDTASCCASDKQTLAQLIVNEGLFPPVKRNKWETGLLCDLCGRGPSLSLGEWYAWCCGARWIRCNCSKEQQMKLKKEVHSKARGLKAKQEMSCLSGKVHRMCALWSSEVFEGDDQGDQLEQLSKAVKRGVALPCADPDCRSFGATLGCRVKQCRRSFHYPCADKLASQCRLRMWEGYYSPIACHEHLHTDLCEEGKQPALQSKMRLLKRDIGGSKGGLSNSPSGDLICHEKLSMKVVIANTGILCGKSCSNTEIQQCNRKLNSLGTLSYFGRNLLCEDISAGEEQMKIPCTNDVDDEPLPSIHYITENRYIGQAAEQLQDLQRNEAKLARGCTGCSKELDNPEAPISVHAFTDHRYRENDEHFDWQGQPMYARLPYDCYGRLQLSIGASDIIECNSRCPCGSSCRNKELQKGLRISLEVFKTENRGWGVRTLEDIPRGRFVVEYVGEILTQTEADQRAEKHDLSSYNYLFNVDHPPEVPEKNSLVIDGFKCSNVARFINHSCDGNLKIYRVYTEILDFKLFRIGMYAVKDIQKGEELSYDYSYAHQEPNMNSTGEMPTSQTVQCLCETKQCRKWLWNWGS</sequence>
<accession>A0ACC2DZR7</accession>
<comment type="caution">
    <text evidence="1">The sequence shown here is derived from an EMBL/GenBank/DDBJ whole genome shotgun (WGS) entry which is preliminary data.</text>
</comment>
<evidence type="ECO:0000313" key="2">
    <source>
        <dbReference type="Proteomes" id="UP001162992"/>
    </source>
</evidence>